<comment type="caution">
    <text evidence="5">The sequence shown here is derived from an EMBL/GenBank/DDBJ whole genome shotgun (WGS) entry which is preliminary data.</text>
</comment>
<accession>A0AAV6HQ59</accession>
<dbReference type="CDD" id="cd08767">
    <property type="entry name" value="Cdt1_c"/>
    <property type="match status" value="1"/>
</dbReference>
<dbReference type="Gene3D" id="1.10.10.1420">
    <property type="entry name" value="DNA replication factor Cdt1, C-terminal WH domain"/>
    <property type="match status" value="1"/>
</dbReference>
<reference evidence="5 6" key="1">
    <citation type="submission" date="2020-08" db="EMBL/GenBank/DDBJ databases">
        <title>Plant Genome Project.</title>
        <authorList>
            <person name="Zhang R.-G."/>
        </authorList>
    </citation>
    <scope>NUCLEOTIDE SEQUENCE [LARGE SCALE GENOMIC DNA]</scope>
    <source>
        <strain evidence="5">WSP0</strain>
        <tissue evidence="5">Leaf</tissue>
    </source>
</reference>
<comment type="similarity">
    <text evidence="1">Belongs to the Cdt1 family.</text>
</comment>
<dbReference type="AlphaFoldDB" id="A0AAV6HQ59"/>
<sequence>MHTGTSNASIPSLIGETITGVLPEQQPAATHLYHTFRKHFSQKVSRYATTNSDQEKGTVSPQPSALPVSEQDVDQSSNEGRISASSAPSISKFSLKPSTRDKCSSLGASQASVPPSHPHTTPLEKKDLDNEASSVGTATIQGTPAKLDANHVGGLSVDNNIFDILPENLLESIKEKERQALEEKDPAISQAKRRQKMIASLPKLFDMIRFLIQSIKHSVVTKEEFMHRIVANHLDIVDRREVEEQLKLLQELAPEWIYEKLASGGGLLIWQAFHLINKMFSPDSMRARLVEAKSWTYIASFITAFISLQVGDFGLSRIKRNTLVSGGVRGTLPWMAPELLNGSSSRVSEKVDVFSFVITLWEILTGEEPYANMHCGAIIGGILKNTLRPPIPERCDLEWRKLMEECWSTDAEARPSFTEITNRLRSMSVAAQGKGQSNLAR</sequence>
<dbReference type="GO" id="GO:0004672">
    <property type="term" value="F:protein kinase activity"/>
    <property type="evidence" value="ECO:0007669"/>
    <property type="project" value="InterPro"/>
</dbReference>
<gene>
    <name evidence="5" type="ORF">RHGRI_035937</name>
</gene>
<dbReference type="GO" id="GO:0030174">
    <property type="term" value="P:regulation of DNA-templated DNA replication initiation"/>
    <property type="evidence" value="ECO:0007669"/>
    <property type="project" value="InterPro"/>
</dbReference>
<dbReference type="PROSITE" id="PS50011">
    <property type="entry name" value="PROTEIN_KINASE_DOM"/>
    <property type="match status" value="1"/>
</dbReference>
<dbReference type="PANTHER" id="PTHR28637:SF1">
    <property type="entry name" value="DNA REPLICATION FACTOR CDT1"/>
    <property type="match status" value="1"/>
</dbReference>
<dbReference type="GO" id="GO:0070182">
    <property type="term" value="F:DNA polymerase binding"/>
    <property type="evidence" value="ECO:0007669"/>
    <property type="project" value="TreeGrafter"/>
</dbReference>
<dbReference type="GO" id="GO:0000278">
    <property type="term" value="P:mitotic cell cycle"/>
    <property type="evidence" value="ECO:0007669"/>
    <property type="project" value="TreeGrafter"/>
</dbReference>
<feature type="compositionally biased region" description="Polar residues" evidence="3">
    <location>
        <begin position="131"/>
        <end position="141"/>
    </location>
</feature>
<keyword evidence="6" id="KW-1185">Reference proteome</keyword>
<keyword evidence="2" id="KW-0131">Cell cycle</keyword>
<dbReference type="GO" id="GO:0000076">
    <property type="term" value="P:DNA replication checkpoint signaling"/>
    <property type="evidence" value="ECO:0007669"/>
    <property type="project" value="TreeGrafter"/>
</dbReference>
<dbReference type="InterPro" id="IPR045173">
    <property type="entry name" value="Cdt1"/>
</dbReference>
<dbReference type="GO" id="GO:0071163">
    <property type="term" value="P:DNA replication preinitiation complex assembly"/>
    <property type="evidence" value="ECO:0007669"/>
    <property type="project" value="InterPro"/>
</dbReference>
<evidence type="ECO:0000256" key="3">
    <source>
        <dbReference type="SAM" id="MobiDB-lite"/>
    </source>
</evidence>
<evidence type="ECO:0000256" key="2">
    <source>
        <dbReference type="ARBA" id="ARBA00023306"/>
    </source>
</evidence>
<evidence type="ECO:0000259" key="4">
    <source>
        <dbReference type="PROSITE" id="PS50011"/>
    </source>
</evidence>
<dbReference type="FunFam" id="1.10.10.1420:FF:000003">
    <property type="entry name" value="CDT1-like protein a chloroplastic"/>
    <property type="match status" value="1"/>
</dbReference>
<evidence type="ECO:0000256" key="1">
    <source>
        <dbReference type="ARBA" id="ARBA00008356"/>
    </source>
</evidence>
<evidence type="ECO:0000313" key="6">
    <source>
        <dbReference type="Proteomes" id="UP000823749"/>
    </source>
</evidence>
<dbReference type="InterPro" id="IPR000719">
    <property type="entry name" value="Prot_kinase_dom"/>
</dbReference>
<feature type="domain" description="Protein kinase" evidence="4">
    <location>
        <begin position="147"/>
        <end position="429"/>
    </location>
</feature>
<dbReference type="InterPro" id="IPR011009">
    <property type="entry name" value="Kinase-like_dom_sf"/>
</dbReference>
<organism evidence="5 6">
    <name type="scientific">Rhododendron griersonianum</name>
    <dbReference type="NCBI Taxonomy" id="479676"/>
    <lineage>
        <taxon>Eukaryota</taxon>
        <taxon>Viridiplantae</taxon>
        <taxon>Streptophyta</taxon>
        <taxon>Embryophyta</taxon>
        <taxon>Tracheophyta</taxon>
        <taxon>Spermatophyta</taxon>
        <taxon>Magnoliopsida</taxon>
        <taxon>eudicotyledons</taxon>
        <taxon>Gunneridae</taxon>
        <taxon>Pentapetalae</taxon>
        <taxon>asterids</taxon>
        <taxon>Ericales</taxon>
        <taxon>Ericaceae</taxon>
        <taxon>Ericoideae</taxon>
        <taxon>Rhodoreae</taxon>
        <taxon>Rhododendron</taxon>
    </lineage>
</organism>
<dbReference type="GO" id="GO:0005524">
    <property type="term" value="F:ATP binding"/>
    <property type="evidence" value="ECO:0007669"/>
    <property type="project" value="InterPro"/>
</dbReference>
<dbReference type="InterPro" id="IPR001245">
    <property type="entry name" value="Ser-Thr/Tyr_kinase_cat_dom"/>
</dbReference>
<feature type="region of interest" description="Disordered" evidence="3">
    <location>
        <begin position="46"/>
        <end position="141"/>
    </location>
</feature>
<dbReference type="InterPro" id="IPR038090">
    <property type="entry name" value="Cdt1_C_WH_dom_sf"/>
</dbReference>
<dbReference type="Gene3D" id="1.10.510.10">
    <property type="entry name" value="Transferase(Phosphotransferase) domain 1"/>
    <property type="match status" value="1"/>
</dbReference>
<protein>
    <recommendedName>
        <fullName evidence="4">Protein kinase domain-containing protein</fullName>
    </recommendedName>
</protein>
<evidence type="ECO:0000313" key="5">
    <source>
        <dbReference type="EMBL" id="KAG5514711.1"/>
    </source>
</evidence>
<proteinExistence type="inferred from homology"/>
<dbReference type="Pfam" id="PF16679">
    <property type="entry name" value="CDT1_C"/>
    <property type="match status" value="1"/>
</dbReference>
<name>A0AAV6HQ59_9ERIC</name>
<dbReference type="GO" id="GO:0005634">
    <property type="term" value="C:nucleus"/>
    <property type="evidence" value="ECO:0007669"/>
    <property type="project" value="TreeGrafter"/>
</dbReference>
<dbReference type="InterPro" id="IPR032054">
    <property type="entry name" value="Cdt1_C"/>
</dbReference>
<feature type="compositionally biased region" description="Low complexity" evidence="3">
    <location>
        <begin position="82"/>
        <end position="91"/>
    </location>
</feature>
<dbReference type="Pfam" id="PF07714">
    <property type="entry name" value="PK_Tyr_Ser-Thr"/>
    <property type="match status" value="1"/>
</dbReference>
<dbReference type="EMBL" id="JACTNZ010000013">
    <property type="protein sequence ID" value="KAG5514711.1"/>
    <property type="molecule type" value="Genomic_DNA"/>
</dbReference>
<dbReference type="SUPFAM" id="SSF56112">
    <property type="entry name" value="Protein kinase-like (PK-like)"/>
    <property type="match status" value="1"/>
</dbReference>
<dbReference type="GO" id="GO:0003677">
    <property type="term" value="F:DNA binding"/>
    <property type="evidence" value="ECO:0007669"/>
    <property type="project" value="InterPro"/>
</dbReference>
<dbReference type="PANTHER" id="PTHR28637">
    <property type="entry name" value="DNA REPLICATION FACTOR CDT1"/>
    <property type="match status" value="1"/>
</dbReference>
<dbReference type="Proteomes" id="UP000823749">
    <property type="component" value="Chromosome 13"/>
</dbReference>
<feature type="compositionally biased region" description="Polar residues" evidence="3">
    <location>
        <begin position="46"/>
        <end position="63"/>
    </location>
</feature>